<gene>
    <name evidence="7" type="ORF">NADFUDRAFT_50285</name>
</gene>
<evidence type="ECO:0000256" key="1">
    <source>
        <dbReference type="ARBA" id="ARBA00006432"/>
    </source>
</evidence>
<keyword evidence="2" id="KW-0436">Ligase</keyword>
<feature type="domain" description="AMP-dependent synthetase/ligase" evidence="5">
    <location>
        <begin position="52"/>
        <end position="441"/>
    </location>
</feature>
<evidence type="ECO:0000259" key="5">
    <source>
        <dbReference type="Pfam" id="PF00501"/>
    </source>
</evidence>
<dbReference type="STRING" id="857566.A0A1E3PM40"/>
<protein>
    <submittedName>
        <fullName evidence="7">Acetyl-CoA synthetase-like protein</fullName>
    </submittedName>
</protein>
<dbReference type="PANTHER" id="PTHR43859:SF4">
    <property type="entry name" value="BUTANOATE--COA LIGASE AAE1-RELATED"/>
    <property type="match status" value="1"/>
</dbReference>
<dbReference type="InterPro" id="IPR000873">
    <property type="entry name" value="AMP-dep_synth/lig_dom"/>
</dbReference>
<evidence type="ECO:0000256" key="3">
    <source>
        <dbReference type="ARBA" id="ARBA00022832"/>
    </source>
</evidence>
<dbReference type="AlphaFoldDB" id="A0A1E3PM40"/>
<keyword evidence="3" id="KW-0276">Fatty acid metabolism</keyword>
<dbReference type="Pfam" id="PF00501">
    <property type="entry name" value="AMP-binding"/>
    <property type="match status" value="1"/>
</dbReference>
<reference evidence="7 8" key="1">
    <citation type="journal article" date="2016" name="Proc. Natl. Acad. Sci. U.S.A.">
        <title>Comparative genomics of biotechnologically important yeasts.</title>
        <authorList>
            <person name="Riley R."/>
            <person name="Haridas S."/>
            <person name="Wolfe K.H."/>
            <person name="Lopes M.R."/>
            <person name="Hittinger C.T."/>
            <person name="Goeker M."/>
            <person name="Salamov A.A."/>
            <person name="Wisecaver J.H."/>
            <person name="Long T.M."/>
            <person name="Calvey C.H."/>
            <person name="Aerts A.L."/>
            <person name="Barry K.W."/>
            <person name="Choi C."/>
            <person name="Clum A."/>
            <person name="Coughlan A.Y."/>
            <person name="Deshpande S."/>
            <person name="Douglass A.P."/>
            <person name="Hanson S.J."/>
            <person name="Klenk H.-P."/>
            <person name="LaButti K.M."/>
            <person name="Lapidus A."/>
            <person name="Lindquist E.A."/>
            <person name="Lipzen A.M."/>
            <person name="Meier-Kolthoff J.P."/>
            <person name="Ohm R.A."/>
            <person name="Otillar R.P."/>
            <person name="Pangilinan J.L."/>
            <person name="Peng Y."/>
            <person name="Rokas A."/>
            <person name="Rosa C.A."/>
            <person name="Scheuner C."/>
            <person name="Sibirny A.A."/>
            <person name="Slot J.C."/>
            <person name="Stielow J.B."/>
            <person name="Sun H."/>
            <person name="Kurtzman C.P."/>
            <person name="Blackwell M."/>
            <person name="Grigoriev I.V."/>
            <person name="Jeffries T.W."/>
        </authorList>
    </citation>
    <scope>NUCLEOTIDE SEQUENCE [LARGE SCALE GENOMIC DNA]</scope>
    <source>
        <strain evidence="7 8">DSM 6958</strain>
    </source>
</reference>
<name>A0A1E3PM40_9ASCO</name>
<feature type="domain" description="AMP-binding enzyme C-terminal" evidence="6">
    <location>
        <begin position="492"/>
        <end position="567"/>
    </location>
</feature>
<keyword evidence="8" id="KW-1185">Reference proteome</keyword>
<dbReference type="PROSITE" id="PS00455">
    <property type="entry name" value="AMP_BINDING"/>
    <property type="match status" value="1"/>
</dbReference>
<dbReference type="EMBL" id="KV454408">
    <property type="protein sequence ID" value="ODQ66370.1"/>
    <property type="molecule type" value="Genomic_DNA"/>
</dbReference>
<proteinExistence type="inferred from homology"/>
<dbReference type="PANTHER" id="PTHR43859">
    <property type="entry name" value="ACYL-ACTIVATING ENZYME"/>
    <property type="match status" value="1"/>
</dbReference>
<evidence type="ECO:0000256" key="4">
    <source>
        <dbReference type="ARBA" id="ARBA00023098"/>
    </source>
</evidence>
<comment type="similarity">
    <text evidence="1">Belongs to the ATP-dependent AMP-binding enzyme family.</text>
</comment>
<dbReference type="InterPro" id="IPR045851">
    <property type="entry name" value="AMP-bd_C_sf"/>
</dbReference>
<dbReference type="Gene3D" id="3.30.300.30">
    <property type="match status" value="1"/>
</dbReference>
<evidence type="ECO:0000259" key="6">
    <source>
        <dbReference type="Pfam" id="PF13193"/>
    </source>
</evidence>
<evidence type="ECO:0000313" key="8">
    <source>
        <dbReference type="Proteomes" id="UP000095009"/>
    </source>
</evidence>
<dbReference type="FunFam" id="3.30.300.30:FF:000008">
    <property type="entry name" value="2,3-dihydroxybenzoate-AMP ligase"/>
    <property type="match status" value="1"/>
</dbReference>
<keyword evidence="4" id="KW-0443">Lipid metabolism</keyword>
<dbReference type="GO" id="GO:0006631">
    <property type="term" value="P:fatty acid metabolic process"/>
    <property type="evidence" value="ECO:0007669"/>
    <property type="project" value="UniProtKB-KW"/>
</dbReference>
<dbReference type="GO" id="GO:0016874">
    <property type="term" value="F:ligase activity"/>
    <property type="evidence" value="ECO:0007669"/>
    <property type="project" value="UniProtKB-KW"/>
</dbReference>
<dbReference type="InterPro" id="IPR020845">
    <property type="entry name" value="AMP-binding_CS"/>
</dbReference>
<sequence length="587" mass="65423">MISRLLTTNATVSQSEITSNEIDIDTANATWTEIATKGINRHNLNPGYFLPRAAEIEPEAPAIHHCAADNGKVKYTYQEFADRARGLAYYLKLHNFSRVAILAPNTPAHIISMFGTIVAGGVTIGLNYRLTSEEIMYKIQIGKADLVVVDREYFPLLKPSDKFKVLIDEDLSNLAQAEQKCAYTQAILEGLEWDNAQHKKGWDGLHAEDRDEDETIGLYYTSGTTGRPKAVAFSHRGVYLSTMGNIIESQLNCQTPFGENRCRYLWTLPMFHAAGWTFPFAVTAVRGTHICLRKIDPSYIWDVLDEVGVTHMCAAPTVNTMILNSNRAKPLSNPVRVIVAASPPSAVLFEKMIKYNFLPLHHYGLTETYGPVTRCYFLEKWNTSKNPEDQYTALARQGHGFMTSSKVRVVRDGNINEDVIPNGKEIGEIIMRGNIVSQGYFNDPEANASAFEGGWFHSGDLAVVHPDGFLQVQDRKKDVIISGGENISTVFVEGVIMQFDNVLEVAVVGIPDEHYGERPKAYITLKDTDKNFSQDELRAWLKTKIGGYQIPKIIEVVESLPKTSTGKIKKHILKAQAALQHASIAKL</sequence>
<dbReference type="Gene3D" id="3.40.50.12780">
    <property type="entry name" value="N-terminal domain of ligase-like"/>
    <property type="match status" value="1"/>
</dbReference>
<dbReference type="Proteomes" id="UP000095009">
    <property type="component" value="Unassembled WGS sequence"/>
</dbReference>
<dbReference type="SUPFAM" id="SSF56801">
    <property type="entry name" value="Acetyl-CoA synthetase-like"/>
    <property type="match status" value="1"/>
</dbReference>
<dbReference type="Pfam" id="PF13193">
    <property type="entry name" value="AMP-binding_C"/>
    <property type="match status" value="1"/>
</dbReference>
<evidence type="ECO:0000313" key="7">
    <source>
        <dbReference type="EMBL" id="ODQ66370.1"/>
    </source>
</evidence>
<dbReference type="InterPro" id="IPR025110">
    <property type="entry name" value="AMP-bd_C"/>
</dbReference>
<dbReference type="InterPro" id="IPR042099">
    <property type="entry name" value="ANL_N_sf"/>
</dbReference>
<dbReference type="OrthoDB" id="1882297at2759"/>
<accession>A0A1E3PM40</accession>
<evidence type="ECO:0000256" key="2">
    <source>
        <dbReference type="ARBA" id="ARBA00022598"/>
    </source>
</evidence>
<organism evidence="7 8">
    <name type="scientific">Nadsonia fulvescens var. elongata DSM 6958</name>
    <dbReference type="NCBI Taxonomy" id="857566"/>
    <lineage>
        <taxon>Eukaryota</taxon>
        <taxon>Fungi</taxon>
        <taxon>Dikarya</taxon>
        <taxon>Ascomycota</taxon>
        <taxon>Saccharomycotina</taxon>
        <taxon>Dipodascomycetes</taxon>
        <taxon>Dipodascales</taxon>
        <taxon>Dipodascales incertae sedis</taxon>
        <taxon>Nadsonia</taxon>
    </lineage>
</organism>